<gene>
    <name evidence="2" type="ORF">ACFOZ9_04375</name>
</gene>
<feature type="transmembrane region" description="Helical" evidence="1">
    <location>
        <begin position="55"/>
        <end position="73"/>
    </location>
</feature>
<keyword evidence="3" id="KW-1185">Reference proteome</keyword>
<protein>
    <submittedName>
        <fullName evidence="2">Uncharacterized protein</fullName>
    </submittedName>
</protein>
<organism evidence="2 3">
    <name type="scientific">Deinococcus navajonensis</name>
    <dbReference type="NCBI Taxonomy" id="309884"/>
    <lineage>
        <taxon>Bacteria</taxon>
        <taxon>Thermotogati</taxon>
        <taxon>Deinococcota</taxon>
        <taxon>Deinococci</taxon>
        <taxon>Deinococcales</taxon>
        <taxon>Deinococcaceae</taxon>
        <taxon>Deinococcus</taxon>
    </lineage>
</organism>
<proteinExistence type="predicted"/>
<feature type="transmembrane region" description="Helical" evidence="1">
    <location>
        <begin position="106"/>
        <end position="128"/>
    </location>
</feature>
<dbReference type="EMBL" id="JBHSEH010000005">
    <property type="protein sequence ID" value="MFC4425439.1"/>
    <property type="molecule type" value="Genomic_DNA"/>
</dbReference>
<evidence type="ECO:0000256" key="1">
    <source>
        <dbReference type="SAM" id="Phobius"/>
    </source>
</evidence>
<dbReference type="RefSeq" id="WP_380036834.1">
    <property type="nucleotide sequence ID" value="NZ_JBHSEH010000005.1"/>
</dbReference>
<keyword evidence="1" id="KW-0812">Transmembrane</keyword>
<keyword evidence="1" id="KW-0472">Membrane</keyword>
<reference evidence="3" key="1">
    <citation type="journal article" date="2019" name="Int. J. Syst. Evol. Microbiol.">
        <title>The Global Catalogue of Microorganisms (GCM) 10K type strain sequencing project: providing services to taxonomists for standard genome sequencing and annotation.</title>
        <authorList>
            <consortium name="The Broad Institute Genomics Platform"/>
            <consortium name="The Broad Institute Genome Sequencing Center for Infectious Disease"/>
            <person name="Wu L."/>
            <person name="Ma J."/>
        </authorList>
    </citation>
    <scope>NUCLEOTIDE SEQUENCE [LARGE SCALE GENOMIC DNA]</scope>
    <source>
        <strain evidence="3">CCUG 56029</strain>
    </source>
</reference>
<sequence length="153" mass="16238">MTPTAPPSPAPEGSPFDPALAEAGRIPALLVLWGLFVLSTTPFLGRLLQGETANLAQNVLYTIATAALLLQVWRGSVWAWRLTVAFSIFTGLVIFVVGMLTGTTAWMGWLVSAAGLGYVLLACCLLAIPSIRAFLDQRWAARAPSGRAAGERV</sequence>
<name>A0ABV8XIL9_9DEIO</name>
<dbReference type="Proteomes" id="UP001595998">
    <property type="component" value="Unassembled WGS sequence"/>
</dbReference>
<feature type="transmembrane region" description="Helical" evidence="1">
    <location>
        <begin position="80"/>
        <end position="100"/>
    </location>
</feature>
<feature type="transmembrane region" description="Helical" evidence="1">
    <location>
        <begin position="28"/>
        <end position="49"/>
    </location>
</feature>
<evidence type="ECO:0000313" key="3">
    <source>
        <dbReference type="Proteomes" id="UP001595998"/>
    </source>
</evidence>
<keyword evidence="1" id="KW-1133">Transmembrane helix</keyword>
<evidence type="ECO:0000313" key="2">
    <source>
        <dbReference type="EMBL" id="MFC4425439.1"/>
    </source>
</evidence>
<comment type="caution">
    <text evidence="2">The sequence shown here is derived from an EMBL/GenBank/DDBJ whole genome shotgun (WGS) entry which is preliminary data.</text>
</comment>
<accession>A0ABV8XIL9</accession>